<comment type="caution">
    <text evidence="1">The sequence shown here is derived from an EMBL/GenBank/DDBJ whole genome shotgun (WGS) entry which is preliminary data.</text>
</comment>
<dbReference type="RefSeq" id="WP_212193420.1">
    <property type="nucleotide sequence ID" value="NZ_JAGTAR010000084.1"/>
</dbReference>
<name>A0A941F912_9BACT</name>
<dbReference type="AlphaFoldDB" id="A0A941F912"/>
<dbReference type="Proteomes" id="UP000679220">
    <property type="component" value="Unassembled WGS sequence"/>
</dbReference>
<evidence type="ECO:0000313" key="1">
    <source>
        <dbReference type="EMBL" id="MBR8538397.1"/>
    </source>
</evidence>
<accession>A0A941F912</accession>
<proteinExistence type="predicted"/>
<organism evidence="1 2">
    <name type="scientific">Carboxylicivirga sediminis</name>
    <dbReference type="NCBI Taxonomy" id="2006564"/>
    <lineage>
        <taxon>Bacteria</taxon>
        <taxon>Pseudomonadati</taxon>
        <taxon>Bacteroidota</taxon>
        <taxon>Bacteroidia</taxon>
        <taxon>Marinilabiliales</taxon>
        <taxon>Marinilabiliaceae</taxon>
        <taxon>Carboxylicivirga</taxon>
    </lineage>
</organism>
<reference evidence="1" key="2">
    <citation type="submission" date="2021-04" db="EMBL/GenBank/DDBJ databases">
        <authorList>
            <person name="Zhang T."/>
            <person name="Zhang Y."/>
            <person name="Lu D."/>
            <person name="Zuo D."/>
            <person name="Du Z."/>
        </authorList>
    </citation>
    <scope>NUCLEOTIDE SEQUENCE</scope>
    <source>
        <strain evidence="1">JR1</strain>
    </source>
</reference>
<evidence type="ECO:0000313" key="2">
    <source>
        <dbReference type="Proteomes" id="UP000679220"/>
    </source>
</evidence>
<protein>
    <submittedName>
        <fullName evidence="1">Uncharacterized protein</fullName>
    </submittedName>
</protein>
<reference evidence="1" key="1">
    <citation type="journal article" date="2018" name="Int. J. Syst. Evol. Microbiol.">
        <title>Carboxylicivirga sediminis sp. nov., isolated from coastal sediment.</title>
        <authorList>
            <person name="Wang F.Q."/>
            <person name="Ren L.H."/>
            <person name="Zou R.J."/>
            <person name="Sun Y.Z."/>
            <person name="Liu X.J."/>
            <person name="Jiang F."/>
            <person name="Liu L.J."/>
        </authorList>
    </citation>
    <scope>NUCLEOTIDE SEQUENCE</scope>
    <source>
        <strain evidence="1">JR1</strain>
    </source>
</reference>
<keyword evidence="2" id="KW-1185">Reference proteome</keyword>
<sequence length="64" mass="6690">MCVGDVSKIRLEVCNGGTLIGPSTVAAEAGIASFLVRTSQAKQVQLKAHSDFAVATEQSELVQK</sequence>
<dbReference type="EMBL" id="JAGTAR010000084">
    <property type="protein sequence ID" value="MBR8538397.1"/>
    <property type="molecule type" value="Genomic_DNA"/>
</dbReference>
<gene>
    <name evidence="1" type="ORF">KDU71_22695</name>
</gene>